<dbReference type="InterPro" id="IPR025489">
    <property type="entry name" value="DUF4381"/>
</dbReference>
<organism evidence="2 4">
    <name type="scientific">Aliidiomarina maris</name>
    <dbReference type="NCBI Taxonomy" id="531312"/>
    <lineage>
        <taxon>Bacteria</taxon>
        <taxon>Pseudomonadati</taxon>
        <taxon>Pseudomonadota</taxon>
        <taxon>Gammaproteobacteria</taxon>
        <taxon>Alteromonadales</taxon>
        <taxon>Idiomarinaceae</taxon>
        <taxon>Aliidiomarina</taxon>
    </lineage>
</organism>
<evidence type="ECO:0000256" key="1">
    <source>
        <dbReference type="SAM" id="Phobius"/>
    </source>
</evidence>
<keyword evidence="1" id="KW-0472">Membrane</keyword>
<feature type="transmembrane region" description="Helical" evidence="1">
    <location>
        <begin position="26"/>
        <end position="47"/>
    </location>
</feature>
<dbReference type="EMBL" id="QLMD01000007">
    <property type="protein sequence ID" value="RAJ96869.1"/>
    <property type="molecule type" value="Genomic_DNA"/>
</dbReference>
<comment type="caution">
    <text evidence="2">The sequence shown here is derived from an EMBL/GenBank/DDBJ whole genome shotgun (WGS) entry which is preliminary data.</text>
</comment>
<proteinExistence type="predicted"/>
<reference evidence="3 5" key="1">
    <citation type="journal article" date="2018" name="Front. Microbiol.">
        <title>Genome-Based Analysis Reveals the Taxonomy and Diversity of the Family Idiomarinaceae.</title>
        <authorList>
            <person name="Liu Y."/>
            <person name="Lai Q."/>
            <person name="Shao Z."/>
        </authorList>
    </citation>
    <scope>NUCLEOTIDE SEQUENCE [LARGE SCALE GENOMIC DNA]</scope>
    <source>
        <strain evidence="3 5">CF12-14</strain>
    </source>
</reference>
<name>A0A327WXI9_9GAMM</name>
<keyword evidence="1" id="KW-0812">Transmembrane</keyword>
<accession>A0A327WXI9</accession>
<sequence>MSTTSNELPLHDIVTQTTAGWWPLAWGWWLLIVALFSLAIVATILLVRYLKRRRGMRAVNQLLTSPPASISEVSLRLKQVLMLKHSRTSIAQLSSNQWSALLLSHLPDSQRALLGEQLTPLIEAQYQPQNPALVEAYHAWSLKWWQLAQPQFKREVANV</sequence>
<evidence type="ECO:0000313" key="3">
    <source>
        <dbReference type="EMBL" id="RUO24192.1"/>
    </source>
</evidence>
<reference evidence="2 4" key="2">
    <citation type="submission" date="2018-06" db="EMBL/GenBank/DDBJ databases">
        <title>Genomic Encyclopedia of Type Strains, Phase III (KMG-III): the genomes of soil and plant-associated and newly described type strains.</title>
        <authorList>
            <person name="Whitman W."/>
        </authorList>
    </citation>
    <scope>NUCLEOTIDE SEQUENCE [LARGE SCALE GENOMIC DNA]</scope>
    <source>
        <strain evidence="2 4">CGMCC 1.15366</strain>
    </source>
</reference>
<keyword evidence="5" id="KW-1185">Reference proteome</keyword>
<gene>
    <name evidence="2" type="ORF">B0I24_10779</name>
    <name evidence="3" type="ORF">CWE07_08885</name>
</gene>
<dbReference type="EMBL" id="PIPK01000007">
    <property type="protein sequence ID" value="RUO24192.1"/>
    <property type="molecule type" value="Genomic_DNA"/>
</dbReference>
<dbReference type="AlphaFoldDB" id="A0A327WXI9"/>
<dbReference type="Pfam" id="PF14316">
    <property type="entry name" value="DUF4381"/>
    <property type="match status" value="1"/>
</dbReference>
<evidence type="ECO:0000313" key="2">
    <source>
        <dbReference type="EMBL" id="RAJ96869.1"/>
    </source>
</evidence>
<evidence type="ECO:0000313" key="4">
    <source>
        <dbReference type="Proteomes" id="UP000249203"/>
    </source>
</evidence>
<dbReference type="Proteomes" id="UP000249203">
    <property type="component" value="Unassembled WGS sequence"/>
</dbReference>
<keyword evidence="1" id="KW-1133">Transmembrane helix</keyword>
<protein>
    <submittedName>
        <fullName evidence="2">Uncharacterized protein DUF4381</fullName>
    </submittedName>
</protein>
<dbReference type="Proteomes" id="UP000287865">
    <property type="component" value="Unassembled WGS sequence"/>
</dbReference>
<dbReference type="RefSeq" id="WP_111569528.1">
    <property type="nucleotide sequence ID" value="NZ_PIPK01000007.1"/>
</dbReference>
<evidence type="ECO:0000313" key="5">
    <source>
        <dbReference type="Proteomes" id="UP000287865"/>
    </source>
</evidence>